<dbReference type="PANTHER" id="PTHR13538:SF4">
    <property type="entry name" value="N-ALPHA-ACETYLTRANSFERASE 80"/>
    <property type="match status" value="1"/>
</dbReference>
<evidence type="ECO:0000313" key="2">
    <source>
        <dbReference type="EMBL" id="AKC87268.1"/>
    </source>
</evidence>
<dbReference type="Proteomes" id="UP000033067">
    <property type="component" value="Chromosome"/>
</dbReference>
<accession>A0A0E3Z363</accession>
<keyword evidence="2" id="KW-0808">Transferase</keyword>
<dbReference type="RefSeq" id="WP_052632468.1">
    <property type="nucleotide sequence ID" value="NZ_CP011144.1"/>
</dbReference>
<dbReference type="GO" id="GO:0005737">
    <property type="term" value="C:cytoplasm"/>
    <property type="evidence" value="ECO:0007669"/>
    <property type="project" value="TreeGrafter"/>
</dbReference>
<dbReference type="PROSITE" id="PS51186">
    <property type="entry name" value="GNAT"/>
    <property type="match status" value="1"/>
</dbReference>
<dbReference type="OrthoDB" id="7678938at2"/>
<dbReference type="SUPFAM" id="SSF55729">
    <property type="entry name" value="Acyl-CoA N-acyltransferases (Nat)"/>
    <property type="match status" value="1"/>
</dbReference>
<dbReference type="AlphaFoldDB" id="A0A0E3Z363"/>
<dbReference type="EMBL" id="CP011144">
    <property type="protein sequence ID" value="AKC87268.1"/>
    <property type="molecule type" value="Genomic_DNA"/>
</dbReference>
<dbReference type="PATRIC" id="fig|314722.6.peg.2468"/>
<protein>
    <submittedName>
        <fullName evidence="2">Acetyltransferase</fullName>
    </submittedName>
</protein>
<proteinExistence type="predicted"/>
<sequence length="158" mass="17394">MRIAWLRDHPWHVDALAAAHVEAFGALIPDWTVQQAVQELRSHTRARAIPTTLLALDEAGDWLGSVSLLQEDHQRIRQYSPWLASLYVRPQARGRGVGAALVARCVAEAAALGVRRLHLYCTAALAGYYAVLGWREHAQVALGPLQVQVMAIECAETV</sequence>
<dbReference type="PANTHER" id="PTHR13538">
    <property type="entry name" value="N-ACETYLTRANSFERASE 6"/>
    <property type="match status" value="1"/>
</dbReference>
<keyword evidence="3" id="KW-1185">Reference proteome</keyword>
<gene>
    <name evidence="2" type="ORF">WQ53_11415</name>
</gene>
<dbReference type="Pfam" id="PF00583">
    <property type="entry name" value="Acetyltransf_1"/>
    <property type="match status" value="1"/>
</dbReference>
<dbReference type="CDD" id="cd04301">
    <property type="entry name" value="NAT_SF"/>
    <property type="match status" value="1"/>
</dbReference>
<dbReference type="GO" id="GO:1905502">
    <property type="term" value="F:acetyl-CoA binding"/>
    <property type="evidence" value="ECO:0007669"/>
    <property type="project" value="TreeGrafter"/>
</dbReference>
<organism evidence="2 3">
    <name type="scientific">Pseudoxanthomonas suwonensis</name>
    <dbReference type="NCBI Taxonomy" id="314722"/>
    <lineage>
        <taxon>Bacteria</taxon>
        <taxon>Pseudomonadati</taxon>
        <taxon>Pseudomonadota</taxon>
        <taxon>Gammaproteobacteria</taxon>
        <taxon>Lysobacterales</taxon>
        <taxon>Lysobacteraceae</taxon>
        <taxon>Pseudoxanthomonas</taxon>
    </lineage>
</organism>
<dbReference type="InterPro" id="IPR000182">
    <property type="entry name" value="GNAT_dom"/>
</dbReference>
<dbReference type="GO" id="GO:0008080">
    <property type="term" value="F:N-acetyltransferase activity"/>
    <property type="evidence" value="ECO:0007669"/>
    <property type="project" value="InterPro"/>
</dbReference>
<dbReference type="InterPro" id="IPR039840">
    <property type="entry name" value="NAA80"/>
</dbReference>
<dbReference type="KEGG" id="psuw:WQ53_11415"/>
<name>A0A0E3Z363_9GAMM</name>
<reference evidence="2 3" key="1">
    <citation type="journal article" date="2015" name="Genome Announc.">
        <title>Complete Genome Sequence of Pseudoxanthomonas suwonensis Strain J1, a Cellulose-Degrading Bacterium Isolated from Leaf- and Wood-Enriched Soil.</title>
        <authorList>
            <person name="Hou L."/>
            <person name="Jiang J."/>
            <person name="Xu Z."/>
            <person name="Zhou Y."/>
            <person name="Leung F.C."/>
        </authorList>
    </citation>
    <scope>NUCLEOTIDE SEQUENCE [LARGE SCALE GENOMIC DNA]</scope>
    <source>
        <strain evidence="2 3">J1</strain>
    </source>
</reference>
<dbReference type="InterPro" id="IPR016181">
    <property type="entry name" value="Acyl_CoA_acyltransferase"/>
</dbReference>
<feature type="domain" description="N-acetyltransferase" evidence="1">
    <location>
        <begin position="11"/>
        <end position="155"/>
    </location>
</feature>
<evidence type="ECO:0000259" key="1">
    <source>
        <dbReference type="PROSITE" id="PS51186"/>
    </source>
</evidence>
<dbReference type="Gene3D" id="3.40.630.30">
    <property type="match status" value="1"/>
</dbReference>
<evidence type="ECO:0000313" key="3">
    <source>
        <dbReference type="Proteomes" id="UP000033067"/>
    </source>
</evidence>